<name>A0A9X1RGP5_9BRAD</name>
<protein>
    <recommendedName>
        <fullName evidence="4">Cyclic di-GMP-binding protein</fullName>
    </recommendedName>
</protein>
<comment type="caution">
    <text evidence="2">The sequence shown here is derived from an EMBL/GenBank/DDBJ whole genome shotgun (WGS) entry which is preliminary data.</text>
</comment>
<dbReference type="RefSeq" id="WP_237891710.1">
    <property type="nucleotide sequence ID" value="NZ_JAKLTY010000030.1"/>
</dbReference>
<dbReference type="EMBL" id="JAKLTY010000030">
    <property type="protein sequence ID" value="MCG2631631.1"/>
    <property type="molecule type" value="Genomic_DNA"/>
</dbReference>
<evidence type="ECO:0008006" key="4">
    <source>
        <dbReference type="Google" id="ProtNLM"/>
    </source>
</evidence>
<sequence>MKNRFLTVAAIVWLGSVAINHANACALRLPSFELTGFPISQHQVAVLGSAQVEENPAEPTLTLAGMPASPHQIAVLTPRLKSRKIAKAAADPNLFTVGLNRIGVQTDARQNLCTSE</sequence>
<proteinExistence type="predicted"/>
<feature type="signal peptide" evidence="1">
    <location>
        <begin position="1"/>
        <end position="24"/>
    </location>
</feature>
<accession>A0A9X1RGP5</accession>
<evidence type="ECO:0000256" key="1">
    <source>
        <dbReference type="SAM" id="SignalP"/>
    </source>
</evidence>
<evidence type="ECO:0000313" key="2">
    <source>
        <dbReference type="EMBL" id="MCG2631631.1"/>
    </source>
</evidence>
<evidence type="ECO:0000313" key="3">
    <source>
        <dbReference type="Proteomes" id="UP001139054"/>
    </source>
</evidence>
<organism evidence="2 3">
    <name type="scientific">Bradyrhizobium zhengyangense</name>
    <dbReference type="NCBI Taxonomy" id="2911009"/>
    <lineage>
        <taxon>Bacteria</taxon>
        <taxon>Pseudomonadati</taxon>
        <taxon>Pseudomonadota</taxon>
        <taxon>Alphaproteobacteria</taxon>
        <taxon>Hyphomicrobiales</taxon>
        <taxon>Nitrobacteraceae</taxon>
        <taxon>Bradyrhizobium</taxon>
    </lineage>
</organism>
<dbReference type="AlphaFoldDB" id="A0A9X1RGP5"/>
<keyword evidence="1" id="KW-0732">Signal</keyword>
<reference evidence="2" key="1">
    <citation type="submission" date="2022-01" db="EMBL/GenBank/DDBJ databases">
        <title>Genome sequnece data of strain Bradyrhizobium sp. nov.</title>
        <authorList>
            <person name="Zhang J."/>
        </authorList>
    </citation>
    <scope>NUCLEOTIDE SEQUENCE</scope>
    <source>
        <strain evidence="2">WYCCWR 13023</strain>
    </source>
</reference>
<feature type="chain" id="PRO_5040924337" description="Cyclic di-GMP-binding protein" evidence="1">
    <location>
        <begin position="25"/>
        <end position="116"/>
    </location>
</feature>
<dbReference type="Proteomes" id="UP001139054">
    <property type="component" value="Unassembled WGS sequence"/>
</dbReference>
<gene>
    <name evidence="2" type="ORF">L6654_33885</name>
</gene>